<sequence>MPHMIAVSRSYGSVFVYVYGMNFATQEKVEEAKDVSRENKYGARAPGSSDKKPSPDTRYFTKLGLSEAVAGASIRVRNVRAVYNSVPKYPQGVSDWSPGPISALAPIGGLASQTTNENADNESPTYGATETPSICEAAVLNAAGHTYLTLLGMKSLTGGKTRLSGARVFHRLVIRPLPLSPDSSNPRLTRHQCQGSGSHAKQAIVEARSSDTTARRHWFRWNIHSRRLSTGNKMRLPPRSGGVWNHRQKSHHYLPACQARVVDSHSTSTAGVWVEGPPVCFPHNIIIALSYDISKAEKQTVWYSRNSEVLPIGMTL</sequence>
<protein>
    <submittedName>
        <fullName evidence="2">Uncharacterized protein</fullName>
    </submittedName>
</protein>
<feature type="region of interest" description="Disordered" evidence="1">
    <location>
        <begin position="180"/>
        <end position="201"/>
    </location>
</feature>
<evidence type="ECO:0000313" key="3">
    <source>
        <dbReference type="Proteomes" id="UP000830671"/>
    </source>
</evidence>
<evidence type="ECO:0000313" key="2">
    <source>
        <dbReference type="EMBL" id="UQC85466.1"/>
    </source>
</evidence>
<feature type="compositionally biased region" description="Polar residues" evidence="1">
    <location>
        <begin position="181"/>
        <end position="199"/>
    </location>
</feature>
<evidence type="ECO:0000256" key="1">
    <source>
        <dbReference type="SAM" id="MobiDB-lite"/>
    </source>
</evidence>
<dbReference type="RefSeq" id="XP_049147080.1">
    <property type="nucleotide sequence ID" value="XM_049289935.1"/>
</dbReference>
<organism evidence="2 3">
    <name type="scientific">Colletotrichum lupini</name>
    <dbReference type="NCBI Taxonomy" id="145971"/>
    <lineage>
        <taxon>Eukaryota</taxon>
        <taxon>Fungi</taxon>
        <taxon>Dikarya</taxon>
        <taxon>Ascomycota</taxon>
        <taxon>Pezizomycotina</taxon>
        <taxon>Sordariomycetes</taxon>
        <taxon>Hypocreomycetidae</taxon>
        <taxon>Glomerellales</taxon>
        <taxon>Glomerellaceae</taxon>
        <taxon>Colletotrichum</taxon>
        <taxon>Colletotrichum acutatum species complex</taxon>
    </lineage>
</organism>
<dbReference type="AlphaFoldDB" id="A0A9Q8SZD4"/>
<dbReference type="EMBL" id="CP019477">
    <property type="protein sequence ID" value="UQC85466.1"/>
    <property type="molecule type" value="Genomic_DNA"/>
</dbReference>
<reference evidence="2" key="1">
    <citation type="journal article" date="2021" name="Mol. Plant Microbe Interact.">
        <title>Complete Genome Sequence of the Plant-Pathogenic Fungus Colletotrichum lupini.</title>
        <authorList>
            <person name="Baroncelli R."/>
            <person name="Pensec F."/>
            <person name="Da Lio D."/>
            <person name="Boufleur T."/>
            <person name="Vicente I."/>
            <person name="Sarrocco S."/>
            <person name="Picot A."/>
            <person name="Baraldi E."/>
            <person name="Sukno S."/>
            <person name="Thon M."/>
            <person name="Le Floch G."/>
        </authorList>
    </citation>
    <scope>NUCLEOTIDE SEQUENCE</scope>
    <source>
        <strain evidence="2">IMI 504893</strain>
    </source>
</reference>
<feature type="region of interest" description="Disordered" evidence="1">
    <location>
        <begin position="29"/>
        <end position="56"/>
    </location>
</feature>
<feature type="compositionally biased region" description="Basic and acidic residues" evidence="1">
    <location>
        <begin position="29"/>
        <end position="41"/>
    </location>
</feature>
<name>A0A9Q8SZD4_9PEZI</name>
<dbReference type="Proteomes" id="UP000830671">
    <property type="component" value="Chromosome 5"/>
</dbReference>
<dbReference type="KEGG" id="clup:CLUP02_10964"/>
<keyword evidence="3" id="KW-1185">Reference proteome</keyword>
<accession>A0A9Q8SZD4</accession>
<dbReference type="GeneID" id="73344945"/>
<gene>
    <name evidence="2" type="ORF">CLUP02_10964</name>
</gene>
<proteinExistence type="predicted"/>